<sequence>MAELFHCAAYAQKKQEMEATLGRIARLEEEEAEQFDLQKRIPDDDTDTYLAVGETISRMQKEAERHRRALERKETELQNMARQLQPVLGQIYRESAWMADLLAVPESSLQGEQVLKRRRAAVFFEIEQNEGVARAAGPDIAMTRLDGLLMQLQELDEEYAQVHGGN</sequence>
<evidence type="ECO:0000313" key="2">
    <source>
        <dbReference type="EMBL" id="CAI0377557.1"/>
    </source>
</evidence>
<keyword evidence="1" id="KW-0175">Coiled coil</keyword>
<evidence type="ECO:0000313" key="3">
    <source>
        <dbReference type="Proteomes" id="UP001154282"/>
    </source>
</evidence>
<evidence type="ECO:0000256" key="1">
    <source>
        <dbReference type="SAM" id="Coils"/>
    </source>
</evidence>
<dbReference type="EMBL" id="CAMGYJ010000002">
    <property type="protein sequence ID" value="CAI0377557.1"/>
    <property type="molecule type" value="Genomic_DNA"/>
</dbReference>
<name>A0AAV0GY64_9ROSI</name>
<dbReference type="Proteomes" id="UP001154282">
    <property type="component" value="Unassembled WGS sequence"/>
</dbReference>
<accession>A0AAV0GY64</accession>
<feature type="coiled-coil region" evidence="1">
    <location>
        <begin position="56"/>
        <end position="83"/>
    </location>
</feature>
<proteinExistence type="predicted"/>
<comment type="caution">
    <text evidence="2">The sequence shown here is derived from an EMBL/GenBank/DDBJ whole genome shotgun (WGS) entry which is preliminary data.</text>
</comment>
<keyword evidence="3" id="KW-1185">Reference proteome</keyword>
<dbReference type="AlphaFoldDB" id="A0AAV0GY64"/>
<organism evidence="2 3">
    <name type="scientific">Linum tenue</name>
    <dbReference type="NCBI Taxonomy" id="586396"/>
    <lineage>
        <taxon>Eukaryota</taxon>
        <taxon>Viridiplantae</taxon>
        <taxon>Streptophyta</taxon>
        <taxon>Embryophyta</taxon>
        <taxon>Tracheophyta</taxon>
        <taxon>Spermatophyta</taxon>
        <taxon>Magnoliopsida</taxon>
        <taxon>eudicotyledons</taxon>
        <taxon>Gunneridae</taxon>
        <taxon>Pentapetalae</taxon>
        <taxon>rosids</taxon>
        <taxon>fabids</taxon>
        <taxon>Malpighiales</taxon>
        <taxon>Linaceae</taxon>
        <taxon>Linum</taxon>
    </lineage>
</organism>
<protein>
    <submittedName>
        <fullName evidence="2">Uncharacterized protein</fullName>
    </submittedName>
</protein>
<reference evidence="2" key="1">
    <citation type="submission" date="2022-08" db="EMBL/GenBank/DDBJ databases">
        <authorList>
            <person name="Gutierrez-Valencia J."/>
        </authorList>
    </citation>
    <scope>NUCLEOTIDE SEQUENCE</scope>
</reference>
<gene>
    <name evidence="2" type="ORF">LITE_LOCUS1504</name>
</gene>